<dbReference type="Proteomes" id="UP000585474">
    <property type="component" value="Unassembled WGS sequence"/>
</dbReference>
<evidence type="ECO:0000313" key="2">
    <source>
        <dbReference type="Proteomes" id="UP000585474"/>
    </source>
</evidence>
<gene>
    <name evidence="1" type="ORF">Acr_15g0010430</name>
</gene>
<sequence length="150" mass="15677">MVRCFSVARVFGSGDSDGVAASSAADSAAVAASADGAALLSGGDYGSSHVVGVLALRCRPQRRRLCRGKIYKDKIRPSWGGDLRRAIATKQTQSSSALELSAGSTQENSVRVKVIVTFDFLLFSKLGRVTTLELGRGATAKMAILRGVKG</sequence>
<proteinExistence type="predicted"/>
<dbReference type="EMBL" id="BJWL01000015">
    <property type="protein sequence ID" value="GFZ02435.1"/>
    <property type="molecule type" value="Genomic_DNA"/>
</dbReference>
<name>A0A7J0FUQ4_9ERIC</name>
<evidence type="ECO:0000313" key="1">
    <source>
        <dbReference type="EMBL" id="GFZ02435.1"/>
    </source>
</evidence>
<accession>A0A7J0FUQ4</accession>
<organism evidence="1 2">
    <name type="scientific">Actinidia rufa</name>
    <dbReference type="NCBI Taxonomy" id="165716"/>
    <lineage>
        <taxon>Eukaryota</taxon>
        <taxon>Viridiplantae</taxon>
        <taxon>Streptophyta</taxon>
        <taxon>Embryophyta</taxon>
        <taxon>Tracheophyta</taxon>
        <taxon>Spermatophyta</taxon>
        <taxon>Magnoliopsida</taxon>
        <taxon>eudicotyledons</taxon>
        <taxon>Gunneridae</taxon>
        <taxon>Pentapetalae</taxon>
        <taxon>asterids</taxon>
        <taxon>Ericales</taxon>
        <taxon>Actinidiaceae</taxon>
        <taxon>Actinidia</taxon>
    </lineage>
</organism>
<dbReference type="AlphaFoldDB" id="A0A7J0FUQ4"/>
<protein>
    <submittedName>
        <fullName evidence="1">Uncharacterized protein</fullName>
    </submittedName>
</protein>
<keyword evidence="2" id="KW-1185">Reference proteome</keyword>
<reference evidence="1 2" key="1">
    <citation type="submission" date="2019-07" db="EMBL/GenBank/DDBJ databases">
        <title>De Novo Assembly of kiwifruit Actinidia rufa.</title>
        <authorList>
            <person name="Sugita-Konishi S."/>
            <person name="Sato K."/>
            <person name="Mori E."/>
            <person name="Abe Y."/>
            <person name="Kisaki G."/>
            <person name="Hamano K."/>
            <person name="Suezawa K."/>
            <person name="Otani M."/>
            <person name="Fukuda T."/>
            <person name="Manabe T."/>
            <person name="Gomi K."/>
            <person name="Tabuchi M."/>
            <person name="Akimitsu K."/>
            <person name="Kataoka I."/>
        </authorList>
    </citation>
    <scope>NUCLEOTIDE SEQUENCE [LARGE SCALE GENOMIC DNA]</scope>
    <source>
        <strain evidence="2">cv. Fuchu</strain>
    </source>
</reference>
<comment type="caution">
    <text evidence="1">The sequence shown here is derived from an EMBL/GenBank/DDBJ whole genome shotgun (WGS) entry which is preliminary data.</text>
</comment>